<name>A0A0F9UVC1_9ZZZZ</name>
<comment type="caution">
    <text evidence="1">The sequence shown here is derived from an EMBL/GenBank/DDBJ whole genome shotgun (WGS) entry which is preliminary data.</text>
</comment>
<evidence type="ECO:0000313" key="1">
    <source>
        <dbReference type="EMBL" id="KKN95689.1"/>
    </source>
</evidence>
<dbReference type="EMBL" id="LAZR01000069">
    <property type="protein sequence ID" value="KKN95689.1"/>
    <property type="molecule type" value="Genomic_DNA"/>
</dbReference>
<dbReference type="AlphaFoldDB" id="A0A0F9UVC1"/>
<organism evidence="1">
    <name type="scientific">marine sediment metagenome</name>
    <dbReference type="NCBI Taxonomy" id="412755"/>
    <lineage>
        <taxon>unclassified sequences</taxon>
        <taxon>metagenomes</taxon>
        <taxon>ecological metagenomes</taxon>
    </lineage>
</organism>
<reference evidence="1" key="1">
    <citation type="journal article" date="2015" name="Nature">
        <title>Complex archaea that bridge the gap between prokaryotes and eukaryotes.</title>
        <authorList>
            <person name="Spang A."/>
            <person name="Saw J.H."/>
            <person name="Jorgensen S.L."/>
            <person name="Zaremba-Niedzwiedzka K."/>
            <person name="Martijn J."/>
            <person name="Lind A.E."/>
            <person name="van Eijk R."/>
            <person name="Schleper C."/>
            <person name="Guy L."/>
            <person name="Ettema T.J."/>
        </authorList>
    </citation>
    <scope>NUCLEOTIDE SEQUENCE</scope>
</reference>
<gene>
    <name evidence="1" type="ORF">LCGC14_0175580</name>
</gene>
<protein>
    <submittedName>
        <fullName evidence="1">Uncharacterized protein</fullName>
    </submittedName>
</protein>
<accession>A0A0F9UVC1</accession>
<sequence length="56" mass="6271">MTVEYEIIDNSGVIADAESEDEISSIWNDLIARTGDYHDFKPNGEVKMVKILATII</sequence>
<proteinExistence type="predicted"/>